<evidence type="ECO:0000256" key="1">
    <source>
        <dbReference type="SAM" id="SignalP"/>
    </source>
</evidence>
<keyword evidence="3" id="KW-1185">Reference proteome</keyword>
<dbReference type="Proteomes" id="UP000778578">
    <property type="component" value="Unassembled WGS sequence"/>
</dbReference>
<organism evidence="2 3">
    <name type="scientific">Actinacidiphila acidipaludis</name>
    <dbReference type="NCBI Taxonomy" id="2873382"/>
    <lineage>
        <taxon>Bacteria</taxon>
        <taxon>Bacillati</taxon>
        <taxon>Actinomycetota</taxon>
        <taxon>Actinomycetes</taxon>
        <taxon>Kitasatosporales</taxon>
        <taxon>Streptomycetaceae</taxon>
        <taxon>Actinacidiphila</taxon>
    </lineage>
</organism>
<evidence type="ECO:0000313" key="2">
    <source>
        <dbReference type="EMBL" id="MBY8882389.1"/>
    </source>
</evidence>
<gene>
    <name evidence="2" type="ORF">K7862_32840</name>
</gene>
<dbReference type="RefSeq" id="WP_222968657.1">
    <property type="nucleotide sequence ID" value="NZ_JAINZZ010000071.1"/>
</dbReference>
<name>A0ABS7QKS7_9ACTN</name>
<dbReference type="SUPFAM" id="SSF63829">
    <property type="entry name" value="Calcium-dependent phosphotriesterase"/>
    <property type="match status" value="1"/>
</dbReference>
<reference evidence="2 3" key="1">
    <citation type="submission" date="2021-08" db="EMBL/GenBank/DDBJ databases">
        <title>WGS of actinomycetes from Thailand.</title>
        <authorList>
            <person name="Thawai C."/>
        </authorList>
    </citation>
    <scope>NUCLEOTIDE SEQUENCE [LARGE SCALE GENOMIC DNA]</scope>
    <source>
        <strain evidence="2 3">PLK6-54</strain>
    </source>
</reference>
<comment type="caution">
    <text evidence="2">The sequence shown here is derived from an EMBL/GenBank/DDBJ whole genome shotgun (WGS) entry which is preliminary data.</text>
</comment>
<accession>A0ABS7QKS7</accession>
<keyword evidence="1" id="KW-0732">Signal</keyword>
<dbReference type="InterPro" id="IPR048031">
    <property type="entry name" value="ScyD/ScyE-like"/>
</dbReference>
<feature type="signal peptide" evidence="1">
    <location>
        <begin position="1"/>
        <end position="24"/>
    </location>
</feature>
<evidence type="ECO:0000313" key="3">
    <source>
        <dbReference type="Proteomes" id="UP000778578"/>
    </source>
</evidence>
<sequence>MLRVGKSSWTGAFLAAAVIGSLSAAVAPSQAAAPAGHPRPATAPVVVASGLHNPRAVRIQPDGSLLVTEAGSGPATACTTPNSQCLGLTASLYRIKGAWQGRVVTGLPSQLIVRADGSGVVSGPIEADAGPTSTSYRVLYGLSGTPDTRAALGPDAAPLGTLSIAKGRILGDLGEHEALHDPDAALGNNDVYSNPWHFARDGADFLATDAGANDLIRIHPDGTTETAVLFPNNVVPTTTTPGTVTPDAPAGQAEAVPTGIVRGRDGAFYITDMSGIRTGLGRIWRYVPGSAPTVFATGLTGSIDVDLAPDGDLIVLSYTQGGTSPTQTLPGALIRIDRHTGAATTIDTGGVLNQPTGLAVTAGGDVYVTNNTQGTSGQLLKFPNAAS</sequence>
<dbReference type="NCBIfam" id="NF033206">
    <property type="entry name" value="ScyE_fam"/>
    <property type="match status" value="1"/>
</dbReference>
<protein>
    <submittedName>
        <fullName evidence="2">ScyD/ScyE family protein</fullName>
    </submittedName>
</protein>
<dbReference type="InterPro" id="IPR011042">
    <property type="entry name" value="6-blade_b-propeller_TolB-like"/>
</dbReference>
<dbReference type="Gene3D" id="2.120.10.30">
    <property type="entry name" value="TolB, C-terminal domain"/>
    <property type="match status" value="1"/>
</dbReference>
<dbReference type="EMBL" id="JAINZZ010000071">
    <property type="protein sequence ID" value="MBY8882389.1"/>
    <property type="molecule type" value="Genomic_DNA"/>
</dbReference>
<feature type="chain" id="PRO_5045797043" evidence="1">
    <location>
        <begin position="25"/>
        <end position="387"/>
    </location>
</feature>
<proteinExistence type="predicted"/>